<comment type="caution">
    <text evidence="3">The sequence shown here is derived from an EMBL/GenBank/DDBJ whole genome shotgun (WGS) entry which is preliminary data.</text>
</comment>
<name>A0ABQ6LWP4_9GAMM</name>
<evidence type="ECO:0000313" key="3">
    <source>
        <dbReference type="EMBL" id="GMG86516.1"/>
    </source>
</evidence>
<evidence type="ECO:0000256" key="1">
    <source>
        <dbReference type="SAM" id="MobiDB-lite"/>
    </source>
</evidence>
<keyword evidence="2" id="KW-1133">Transmembrane helix</keyword>
<evidence type="ECO:0000256" key="2">
    <source>
        <dbReference type="SAM" id="Phobius"/>
    </source>
</evidence>
<dbReference type="Pfam" id="PF19795">
    <property type="entry name" value="DUF6279"/>
    <property type="match status" value="1"/>
</dbReference>
<feature type="region of interest" description="Disordered" evidence="1">
    <location>
        <begin position="298"/>
        <end position="320"/>
    </location>
</feature>
<protein>
    <submittedName>
        <fullName evidence="3">DUF6279 family lipoprotein</fullName>
    </submittedName>
</protein>
<reference evidence="3 4" key="1">
    <citation type="submission" date="2023-04" db="EMBL/GenBank/DDBJ databases">
        <title>Marinobulbifer ophiurae gen. nov., sp. Nov., isolate from tissue of brittle star Ophioplocus japonicus.</title>
        <authorList>
            <person name="Kawano K."/>
            <person name="Sawayama S."/>
            <person name="Nakagawa S."/>
        </authorList>
    </citation>
    <scope>NUCLEOTIDE SEQUENCE [LARGE SCALE GENOMIC DNA]</scope>
    <source>
        <strain evidence="3 4">NKW57</strain>
    </source>
</reference>
<feature type="transmembrane region" description="Helical" evidence="2">
    <location>
        <begin position="21"/>
        <end position="44"/>
    </location>
</feature>
<keyword evidence="3" id="KW-0449">Lipoprotein</keyword>
<accession>A0ABQ6LWP4</accession>
<dbReference type="Proteomes" id="UP001224392">
    <property type="component" value="Unassembled WGS sequence"/>
</dbReference>
<organism evidence="3 4">
    <name type="scientific">Biformimicrobium ophioploci</name>
    <dbReference type="NCBI Taxonomy" id="3036711"/>
    <lineage>
        <taxon>Bacteria</taxon>
        <taxon>Pseudomonadati</taxon>
        <taxon>Pseudomonadota</taxon>
        <taxon>Gammaproteobacteria</taxon>
        <taxon>Cellvibrionales</taxon>
        <taxon>Microbulbiferaceae</taxon>
        <taxon>Biformimicrobium</taxon>
    </lineage>
</organism>
<dbReference type="PIRSF" id="PIRSF028200">
    <property type="entry name" value="UCP028200"/>
    <property type="match status" value="1"/>
</dbReference>
<sequence length="320" mass="36820">MEVLSAAMQRKKDQHRKTRSFASKVLLVILVLGLSGCSTLRLSYGYLDWWLSWKLGDYIELNETQSDQFAAQVDAFHQWHRTTQLPEYADMLEQMAADVAQGEVDSTWLMRASDRFERLWEASGQQLITGVAPVAGSLSRAQLTELGENLRERNRKDLKDWNGESSKRVKKRAKRMKKNLKRWLGRLTPEQNRIVDNWAANLSSFLQQHIAQRELWQGQLLALLYAPPATFEQDFTRLVVDPEHLWSPDYRAHIEARQQQVIEMIAQILATASEKQKAHLIGELQRYADDFRYLAAQGDQPDTVRQSTQAPISMKPSPAT</sequence>
<keyword evidence="4" id="KW-1185">Reference proteome</keyword>
<dbReference type="EMBL" id="BSYJ01000002">
    <property type="protein sequence ID" value="GMG86516.1"/>
    <property type="molecule type" value="Genomic_DNA"/>
</dbReference>
<keyword evidence="2" id="KW-0472">Membrane</keyword>
<dbReference type="InterPro" id="IPR016875">
    <property type="entry name" value="UCP028200"/>
</dbReference>
<proteinExistence type="predicted"/>
<gene>
    <name evidence="3" type="ORF">MNKW57_08370</name>
</gene>
<evidence type="ECO:0000313" key="4">
    <source>
        <dbReference type="Proteomes" id="UP001224392"/>
    </source>
</evidence>
<keyword evidence="2" id="KW-0812">Transmembrane</keyword>